<dbReference type="PANTHER" id="PTHR34818:SF1">
    <property type="entry name" value="PROTEIN BLI-3"/>
    <property type="match status" value="1"/>
</dbReference>
<proteinExistence type="predicted"/>
<dbReference type="AlphaFoldDB" id="A0A068RXA0"/>
<dbReference type="VEuPathDB" id="FungiDB:LCOR_05511.1"/>
<organism evidence="2 3">
    <name type="scientific">Lichtheimia corymbifera JMRC:FSU:9682</name>
    <dbReference type="NCBI Taxonomy" id="1263082"/>
    <lineage>
        <taxon>Eukaryota</taxon>
        <taxon>Fungi</taxon>
        <taxon>Fungi incertae sedis</taxon>
        <taxon>Mucoromycota</taxon>
        <taxon>Mucoromycotina</taxon>
        <taxon>Mucoromycetes</taxon>
        <taxon>Mucorales</taxon>
        <taxon>Lichtheimiaceae</taxon>
        <taxon>Lichtheimia</taxon>
    </lineage>
</organism>
<dbReference type="Proteomes" id="UP000027586">
    <property type="component" value="Unassembled WGS sequence"/>
</dbReference>
<dbReference type="PANTHER" id="PTHR34818">
    <property type="entry name" value="PROTEIN BLI-3"/>
    <property type="match status" value="1"/>
</dbReference>
<dbReference type="InterPro" id="IPR052917">
    <property type="entry name" value="Stress-Dev_Protein"/>
</dbReference>
<accession>A0A068RXA0</accession>
<dbReference type="STRING" id="1263082.A0A068RXA0"/>
<reference evidence="2" key="1">
    <citation type="submission" date="2013-08" db="EMBL/GenBank/DDBJ databases">
        <title>Gene expansion shapes genome architecture in the human pathogen Lichtheimia corymbifera: an evolutionary genomics analysis in the ancient terrestrial Mucorales (Mucoromycotina).</title>
        <authorList>
            <person name="Schwartze V.U."/>
            <person name="Winter S."/>
            <person name="Shelest E."/>
            <person name="Marcet-Houben M."/>
            <person name="Horn F."/>
            <person name="Wehner S."/>
            <person name="Hoffmann K."/>
            <person name="Riege K."/>
            <person name="Sammeth M."/>
            <person name="Nowrousian M."/>
            <person name="Valiante V."/>
            <person name="Linde J."/>
            <person name="Jacobsen I.D."/>
            <person name="Marz M."/>
            <person name="Brakhage A.A."/>
            <person name="Gabaldon T."/>
            <person name="Bocker S."/>
            <person name="Voigt K."/>
        </authorList>
    </citation>
    <scope>NUCLEOTIDE SEQUENCE [LARGE SCALE GENOMIC DNA]</scope>
    <source>
        <strain evidence="2">FSU 9682</strain>
    </source>
</reference>
<evidence type="ECO:0000313" key="2">
    <source>
        <dbReference type="EMBL" id="CDH54247.1"/>
    </source>
</evidence>
<name>A0A068RXA0_9FUNG</name>
<protein>
    <submittedName>
        <fullName evidence="2">Protein bli-3</fullName>
    </submittedName>
</protein>
<dbReference type="InterPro" id="IPR012349">
    <property type="entry name" value="Split_barrel_FMN-bd"/>
</dbReference>
<dbReference type="InterPro" id="IPR038725">
    <property type="entry name" value="YdaG_split_barrel_FMN-bd"/>
</dbReference>
<evidence type="ECO:0000313" key="3">
    <source>
        <dbReference type="Proteomes" id="UP000027586"/>
    </source>
</evidence>
<gene>
    <name evidence="2" type="ORF">LCOR_05511.1</name>
</gene>
<evidence type="ECO:0000259" key="1">
    <source>
        <dbReference type="Pfam" id="PF16242"/>
    </source>
</evidence>
<dbReference type="SUPFAM" id="SSF50475">
    <property type="entry name" value="FMN-binding split barrel"/>
    <property type="match status" value="1"/>
</dbReference>
<feature type="domain" description="General stress protein FMN-binding split barrel" evidence="1">
    <location>
        <begin position="20"/>
        <end position="150"/>
    </location>
</feature>
<dbReference type="Pfam" id="PF16242">
    <property type="entry name" value="Pyrid_ox_like"/>
    <property type="match status" value="1"/>
</dbReference>
<sequence>MDPVHDKNKDEQSTTEVKIHDLYHLIHSQRCCMMTTRCADSGRLVSRAMAPCPPDPETPADLWFFANNQTQKFKELDHDPNVNLAFNNPATAEWASISGKAKVINDRNKIKQLYTPDLKAWFGDLHDGVHDGSADDPRISLIYVEGETVHQTLKGASVPVQIWRITKAMWSGEPPKIAVSQELDNEELQHARNVHNLDNAIVD</sequence>
<dbReference type="EMBL" id="CBTN010000022">
    <property type="protein sequence ID" value="CDH54247.1"/>
    <property type="molecule type" value="Genomic_DNA"/>
</dbReference>
<dbReference type="Gene3D" id="2.30.110.10">
    <property type="entry name" value="Electron Transport, Fmn-binding Protein, Chain A"/>
    <property type="match status" value="1"/>
</dbReference>
<dbReference type="OrthoDB" id="434253at2759"/>
<keyword evidence="3" id="KW-1185">Reference proteome</keyword>
<comment type="caution">
    <text evidence="2">The sequence shown here is derived from an EMBL/GenBank/DDBJ whole genome shotgun (WGS) entry which is preliminary data.</text>
</comment>